<organism evidence="1 2">
    <name type="scientific">Pinctada imbricata</name>
    <name type="common">Atlantic pearl-oyster</name>
    <name type="synonym">Pinctada martensii</name>
    <dbReference type="NCBI Taxonomy" id="66713"/>
    <lineage>
        <taxon>Eukaryota</taxon>
        <taxon>Metazoa</taxon>
        <taxon>Spiralia</taxon>
        <taxon>Lophotrochozoa</taxon>
        <taxon>Mollusca</taxon>
        <taxon>Bivalvia</taxon>
        <taxon>Autobranchia</taxon>
        <taxon>Pteriomorphia</taxon>
        <taxon>Pterioida</taxon>
        <taxon>Pterioidea</taxon>
        <taxon>Pteriidae</taxon>
        <taxon>Pinctada</taxon>
    </lineage>
</organism>
<sequence length="103" mass="11960">MIEDQIEYEIGIHVEDMRSTENDLYSALCTLYTGIYYTLSSSREAFVDRSAMPSYIRDAGSETHSIRQNRNYVIAKDATAILEYLSQRYDFMYTQLSSLMLSK</sequence>
<protein>
    <submittedName>
        <fullName evidence="1">Uncharacterized protein</fullName>
    </submittedName>
</protein>
<name>A0AA88XDG9_PINIB</name>
<evidence type="ECO:0000313" key="1">
    <source>
        <dbReference type="EMBL" id="KAK3082693.1"/>
    </source>
</evidence>
<dbReference type="AlphaFoldDB" id="A0AA88XDG9"/>
<proteinExistence type="predicted"/>
<accession>A0AA88XDG9</accession>
<keyword evidence="2" id="KW-1185">Reference proteome</keyword>
<dbReference type="EMBL" id="VSWD01000014">
    <property type="protein sequence ID" value="KAK3082693.1"/>
    <property type="molecule type" value="Genomic_DNA"/>
</dbReference>
<reference evidence="1" key="1">
    <citation type="submission" date="2019-08" db="EMBL/GenBank/DDBJ databases">
        <title>The improved chromosome-level genome for the pearl oyster Pinctada fucata martensii using PacBio sequencing and Hi-C.</title>
        <authorList>
            <person name="Zheng Z."/>
        </authorList>
    </citation>
    <scope>NUCLEOTIDE SEQUENCE</scope>
    <source>
        <strain evidence="1">ZZ-2019</strain>
        <tissue evidence="1">Adductor muscle</tissue>
    </source>
</reference>
<comment type="caution">
    <text evidence="1">The sequence shown here is derived from an EMBL/GenBank/DDBJ whole genome shotgun (WGS) entry which is preliminary data.</text>
</comment>
<gene>
    <name evidence="1" type="ORF">FSP39_002764</name>
</gene>
<evidence type="ECO:0000313" key="2">
    <source>
        <dbReference type="Proteomes" id="UP001186944"/>
    </source>
</evidence>
<dbReference type="Proteomes" id="UP001186944">
    <property type="component" value="Unassembled WGS sequence"/>
</dbReference>